<dbReference type="EMBL" id="OZ075117">
    <property type="protein sequence ID" value="CAL5083191.1"/>
    <property type="molecule type" value="Genomic_DNA"/>
</dbReference>
<reference evidence="3" key="1">
    <citation type="submission" date="2024-06" db="EMBL/GenBank/DDBJ databases">
        <authorList>
            <person name="Ryan C."/>
        </authorList>
    </citation>
    <scope>NUCLEOTIDE SEQUENCE [LARGE SCALE GENOMIC DNA]</scope>
</reference>
<gene>
    <name evidence="2" type="ORF">URODEC1_LOCUS109785</name>
</gene>
<name>A0ABC9FW87_9POAL</name>
<keyword evidence="3" id="KW-1185">Reference proteome</keyword>
<evidence type="ECO:0000256" key="1">
    <source>
        <dbReference type="SAM" id="MobiDB-lite"/>
    </source>
</evidence>
<feature type="region of interest" description="Disordered" evidence="1">
    <location>
        <begin position="19"/>
        <end position="134"/>
    </location>
</feature>
<evidence type="ECO:0000313" key="2">
    <source>
        <dbReference type="EMBL" id="CAL5083191.1"/>
    </source>
</evidence>
<dbReference type="Proteomes" id="UP001497457">
    <property type="component" value="Chromosome 7b"/>
</dbReference>
<reference evidence="2 3" key="2">
    <citation type="submission" date="2024-10" db="EMBL/GenBank/DDBJ databases">
        <authorList>
            <person name="Ryan C."/>
        </authorList>
    </citation>
    <scope>NUCLEOTIDE SEQUENCE [LARGE SCALE GENOMIC DNA]</scope>
</reference>
<proteinExistence type="predicted"/>
<feature type="compositionally biased region" description="Low complexity" evidence="1">
    <location>
        <begin position="19"/>
        <end position="40"/>
    </location>
</feature>
<dbReference type="AlphaFoldDB" id="A0ABC9FW87"/>
<dbReference type="Pfam" id="PF11321">
    <property type="entry name" value="DUF3123"/>
    <property type="match status" value="1"/>
</dbReference>
<organism evidence="2 3">
    <name type="scientific">Urochloa decumbens</name>
    <dbReference type="NCBI Taxonomy" id="240449"/>
    <lineage>
        <taxon>Eukaryota</taxon>
        <taxon>Viridiplantae</taxon>
        <taxon>Streptophyta</taxon>
        <taxon>Embryophyta</taxon>
        <taxon>Tracheophyta</taxon>
        <taxon>Spermatophyta</taxon>
        <taxon>Magnoliopsida</taxon>
        <taxon>Liliopsida</taxon>
        <taxon>Poales</taxon>
        <taxon>Poaceae</taxon>
        <taxon>PACMAD clade</taxon>
        <taxon>Panicoideae</taxon>
        <taxon>Panicodae</taxon>
        <taxon>Paniceae</taxon>
        <taxon>Melinidinae</taxon>
        <taxon>Urochloa</taxon>
    </lineage>
</organism>
<feature type="region of interest" description="Disordered" evidence="1">
    <location>
        <begin position="234"/>
        <end position="266"/>
    </location>
</feature>
<sequence length="266" mass="26400">MRTMTIPSATMRRLKQAAAAARAAADAARAAAPAPVLRRPAGGDGGAARGPPARVHRPTSPLSGHATAVASVGSNCRAPVRANQAAPPAQASSNSSPGGKRRRATAPPSPPSSGRAARAPPPMPPSAPAAGEGAAPAVAVGDRLLVRTPVTNTLAGQHVVMTIGAVVVSVSAADGDGGYLEVILDGDYPPQDPSSPVRITRDQIVVTTPAAATTNTPAAAVGAAASTTVPAPARLGKREAGGSATSLRGAERQRGLQNAGFKRSRY</sequence>
<evidence type="ECO:0000313" key="3">
    <source>
        <dbReference type="Proteomes" id="UP001497457"/>
    </source>
</evidence>
<accession>A0ABC9FW87</accession>
<dbReference type="InterPro" id="IPR021470">
    <property type="entry name" value="DUF3123"/>
</dbReference>
<protein>
    <submittedName>
        <fullName evidence="2">Uncharacterized protein</fullName>
    </submittedName>
</protein>
<feature type="compositionally biased region" description="Low complexity" evidence="1">
    <location>
        <begin position="77"/>
        <end position="97"/>
    </location>
</feature>